<dbReference type="EMBL" id="JARJLG010000137">
    <property type="protein sequence ID" value="KAJ7738457.1"/>
    <property type="molecule type" value="Genomic_DNA"/>
</dbReference>
<dbReference type="Gene3D" id="3.10.20.10">
    <property type="match status" value="1"/>
</dbReference>
<dbReference type="Proteomes" id="UP001215280">
    <property type="component" value="Unassembled WGS sequence"/>
</dbReference>
<dbReference type="GO" id="GO:0005840">
    <property type="term" value="C:ribosome"/>
    <property type="evidence" value="ECO:0007669"/>
    <property type="project" value="InterPro"/>
</dbReference>
<feature type="domain" description="Large ribosomal subunit protein eL20" evidence="1">
    <location>
        <begin position="9"/>
        <end position="36"/>
    </location>
</feature>
<dbReference type="GO" id="GO:0006412">
    <property type="term" value="P:translation"/>
    <property type="evidence" value="ECO:0007669"/>
    <property type="project" value="InterPro"/>
</dbReference>
<comment type="caution">
    <text evidence="2">The sequence shown here is derived from an EMBL/GenBank/DDBJ whole genome shotgun (WGS) entry which is preliminary data.</text>
</comment>
<proteinExistence type="predicted"/>
<organism evidence="2 3">
    <name type="scientific">Mycena maculata</name>
    <dbReference type="NCBI Taxonomy" id="230809"/>
    <lineage>
        <taxon>Eukaryota</taxon>
        <taxon>Fungi</taxon>
        <taxon>Dikarya</taxon>
        <taxon>Basidiomycota</taxon>
        <taxon>Agaricomycotina</taxon>
        <taxon>Agaricomycetes</taxon>
        <taxon>Agaricomycetidae</taxon>
        <taxon>Agaricales</taxon>
        <taxon>Marasmiineae</taxon>
        <taxon>Mycenaceae</taxon>
        <taxon>Mycena</taxon>
    </lineage>
</organism>
<name>A0AAD7IA25_9AGAR</name>
<keyword evidence="3" id="KW-1185">Reference proteome</keyword>
<dbReference type="AlphaFoldDB" id="A0AAD7IA25"/>
<protein>
    <recommendedName>
        <fullName evidence="1">Large ribosomal subunit protein eL20 domain-containing protein</fullName>
    </recommendedName>
</protein>
<dbReference type="SUPFAM" id="SSF160374">
    <property type="entry name" value="RplX-like"/>
    <property type="match status" value="1"/>
</dbReference>
<dbReference type="InterPro" id="IPR023573">
    <property type="entry name" value="Ribosomal_eL20_dom"/>
</dbReference>
<dbReference type="GO" id="GO:0003735">
    <property type="term" value="F:structural constituent of ribosome"/>
    <property type="evidence" value="ECO:0007669"/>
    <property type="project" value="InterPro"/>
</dbReference>
<dbReference type="Pfam" id="PF01775">
    <property type="entry name" value="Ribosomal_L18A"/>
    <property type="match status" value="1"/>
</dbReference>
<reference evidence="2" key="1">
    <citation type="submission" date="2023-03" db="EMBL/GenBank/DDBJ databases">
        <title>Massive genome expansion in bonnet fungi (Mycena s.s.) driven by repeated elements and novel gene families across ecological guilds.</title>
        <authorList>
            <consortium name="Lawrence Berkeley National Laboratory"/>
            <person name="Harder C.B."/>
            <person name="Miyauchi S."/>
            <person name="Viragh M."/>
            <person name="Kuo A."/>
            <person name="Thoen E."/>
            <person name="Andreopoulos B."/>
            <person name="Lu D."/>
            <person name="Skrede I."/>
            <person name="Drula E."/>
            <person name="Henrissat B."/>
            <person name="Morin E."/>
            <person name="Kohler A."/>
            <person name="Barry K."/>
            <person name="LaButti K."/>
            <person name="Morin E."/>
            <person name="Salamov A."/>
            <person name="Lipzen A."/>
            <person name="Mereny Z."/>
            <person name="Hegedus B."/>
            <person name="Baldrian P."/>
            <person name="Stursova M."/>
            <person name="Weitz H."/>
            <person name="Taylor A."/>
            <person name="Grigoriev I.V."/>
            <person name="Nagy L.G."/>
            <person name="Martin F."/>
            <person name="Kauserud H."/>
        </authorList>
    </citation>
    <scope>NUCLEOTIDE SEQUENCE</scope>
    <source>
        <strain evidence="2">CBHHK188m</strain>
    </source>
</reference>
<feature type="non-terminal residue" evidence="2">
    <location>
        <position position="1"/>
    </location>
</feature>
<evidence type="ECO:0000259" key="1">
    <source>
        <dbReference type="Pfam" id="PF01775"/>
    </source>
</evidence>
<evidence type="ECO:0000313" key="3">
    <source>
        <dbReference type="Proteomes" id="UP001215280"/>
    </source>
</evidence>
<accession>A0AAD7IA25</accession>
<gene>
    <name evidence="2" type="ORF">DFH07DRAFT_752516</name>
</gene>
<evidence type="ECO:0000313" key="2">
    <source>
        <dbReference type="EMBL" id="KAJ7738457.1"/>
    </source>
</evidence>
<sequence length="76" mass="8999">AIWLWYNSRLGTHNMYKEFRDLSRVDAVKSLYQDMAVNLPFCHLNFDLRRLEEATSPPSPHFSPSIFHPRFSLPYA</sequence>